<dbReference type="EMBL" id="CP119321">
    <property type="protein sequence ID" value="WEK14897.1"/>
    <property type="molecule type" value="Genomic_DNA"/>
</dbReference>
<dbReference type="InterPro" id="IPR029058">
    <property type="entry name" value="AB_hydrolase_fold"/>
</dbReference>
<gene>
    <name evidence="3" type="ORF">P0Y48_06825</name>
</gene>
<evidence type="ECO:0000256" key="1">
    <source>
        <dbReference type="ARBA" id="ARBA00022801"/>
    </source>
</evidence>
<keyword evidence="1 3" id="KW-0378">Hydrolase</keyword>
<dbReference type="InterPro" id="IPR050300">
    <property type="entry name" value="GDXG_lipolytic_enzyme"/>
</dbReference>
<dbReference type="Pfam" id="PF07859">
    <property type="entry name" value="Abhydrolase_3"/>
    <property type="match status" value="1"/>
</dbReference>
<dbReference type="PANTHER" id="PTHR48081:SF8">
    <property type="entry name" value="ALPHA_BETA HYDROLASE FOLD-3 DOMAIN-CONTAINING PROTEIN-RELATED"/>
    <property type="match status" value="1"/>
</dbReference>
<dbReference type="InterPro" id="IPR013094">
    <property type="entry name" value="AB_hydrolase_3"/>
</dbReference>
<accession>A0AAJ5W5B4</accession>
<evidence type="ECO:0000313" key="4">
    <source>
        <dbReference type="Proteomes" id="UP001213972"/>
    </source>
</evidence>
<dbReference type="GO" id="GO:0016787">
    <property type="term" value="F:hydrolase activity"/>
    <property type="evidence" value="ECO:0007669"/>
    <property type="project" value="UniProtKB-KW"/>
</dbReference>
<dbReference type="Proteomes" id="UP001213972">
    <property type="component" value="Chromosome"/>
</dbReference>
<protein>
    <submittedName>
        <fullName evidence="3">Alpha/beta hydrolase</fullName>
    </submittedName>
</protein>
<organism evidence="3 4">
    <name type="scientific">Candidatus Microbacterium phytovorans</name>
    <dbReference type="NCBI Taxonomy" id="3121374"/>
    <lineage>
        <taxon>Bacteria</taxon>
        <taxon>Bacillati</taxon>
        <taxon>Actinomycetota</taxon>
        <taxon>Actinomycetes</taxon>
        <taxon>Micrococcales</taxon>
        <taxon>Microbacteriaceae</taxon>
        <taxon>Microbacterium</taxon>
    </lineage>
</organism>
<evidence type="ECO:0000259" key="2">
    <source>
        <dbReference type="Pfam" id="PF07859"/>
    </source>
</evidence>
<dbReference type="PANTHER" id="PTHR48081">
    <property type="entry name" value="AB HYDROLASE SUPERFAMILY PROTEIN C4A8.06C"/>
    <property type="match status" value="1"/>
</dbReference>
<dbReference type="AlphaFoldDB" id="A0AAJ5W5B4"/>
<feature type="domain" description="Alpha/beta hydrolase fold-3" evidence="2">
    <location>
        <begin position="77"/>
        <end position="281"/>
    </location>
</feature>
<name>A0AAJ5W5B4_9MICO</name>
<reference evidence="3" key="1">
    <citation type="submission" date="2023-03" db="EMBL/GenBank/DDBJ databases">
        <title>Andean soil-derived lignocellulolytic bacterial consortium as a source of novel taxa and putative plastic-active enzymes.</title>
        <authorList>
            <person name="Diaz-Garcia L."/>
            <person name="Chuvochina M."/>
            <person name="Feuerriegel G."/>
            <person name="Bunk B."/>
            <person name="Sproer C."/>
            <person name="Streit W.R."/>
            <person name="Rodriguez L.M."/>
            <person name="Overmann J."/>
            <person name="Jimenez D.J."/>
        </authorList>
    </citation>
    <scope>NUCLEOTIDE SEQUENCE</scope>
    <source>
        <strain evidence="3">MAG 4610</strain>
    </source>
</reference>
<dbReference type="SUPFAM" id="SSF53474">
    <property type="entry name" value="alpha/beta-Hydrolases"/>
    <property type="match status" value="1"/>
</dbReference>
<sequence>MPLHPAFRTYLDELAPLVAQAERDGVAPTPASARAALAGLRAYSAPDASVALVRGGSAAGVPVRVYAPAPQEERDAVLFVHGGGHVAGDLDVYDGSARRTAAASGMTVVSVDYRRAPEWPYPAGLDDTAAVLNRLKEALVGIPWSGRVHAVADSGGAAKVASLAMRAAAERRTCAIERQVLIYPSLDYTMSGATMTEFGAGYFLSAQRVAWYFDQYFPAGVDRTEASPVSGPFSADMPETLVIAAEYDPLRSEAEEYVRRARDAGARVSLVVATGMIHAFAFFETLVPRDVARLYEVAAGFLADGTVPTRW</sequence>
<dbReference type="Gene3D" id="3.40.50.1820">
    <property type="entry name" value="alpha/beta hydrolase"/>
    <property type="match status" value="1"/>
</dbReference>
<proteinExistence type="predicted"/>
<evidence type="ECO:0000313" key="3">
    <source>
        <dbReference type="EMBL" id="WEK14897.1"/>
    </source>
</evidence>